<evidence type="ECO:0000256" key="1">
    <source>
        <dbReference type="SAM" id="Phobius"/>
    </source>
</evidence>
<keyword evidence="1" id="KW-1133">Transmembrane helix</keyword>
<keyword evidence="1" id="KW-0472">Membrane</keyword>
<dbReference type="AlphaFoldDB" id="A0A7J7JH76"/>
<gene>
    <name evidence="2" type="ORF">EB796_016288</name>
</gene>
<keyword evidence="1" id="KW-0812">Transmembrane</keyword>
<comment type="caution">
    <text evidence="2">The sequence shown here is derived from an EMBL/GenBank/DDBJ whole genome shotgun (WGS) entry which is preliminary data.</text>
</comment>
<keyword evidence="3" id="KW-1185">Reference proteome</keyword>
<organism evidence="2 3">
    <name type="scientific">Bugula neritina</name>
    <name type="common">Brown bryozoan</name>
    <name type="synonym">Sertularia neritina</name>
    <dbReference type="NCBI Taxonomy" id="10212"/>
    <lineage>
        <taxon>Eukaryota</taxon>
        <taxon>Metazoa</taxon>
        <taxon>Spiralia</taxon>
        <taxon>Lophotrochozoa</taxon>
        <taxon>Bryozoa</taxon>
        <taxon>Gymnolaemata</taxon>
        <taxon>Cheilostomatida</taxon>
        <taxon>Flustrina</taxon>
        <taxon>Buguloidea</taxon>
        <taxon>Bugulidae</taxon>
        <taxon>Bugula</taxon>
    </lineage>
</organism>
<sequence length="94" mass="10641">MVLVNIVKGIFMLMFCLGYSLALLGAAKLLESLVHRLETSQVGRKLSFNSWKKMLDSDSENVFSPTHEFGWSKRFSNLQMAERVEGSRVKPSLC</sequence>
<dbReference type="EMBL" id="VXIV02002463">
    <property type="protein sequence ID" value="KAF6025397.1"/>
    <property type="molecule type" value="Genomic_DNA"/>
</dbReference>
<accession>A0A7J7JH76</accession>
<evidence type="ECO:0000313" key="2">
    <source>
        <dbReference type="EMBL" id="KAF6025397.1"/>
    </source>
</evidence>
<evidence type="ECO:0000313" key="3">
    <source>
        <dbReference type="Proteomes" id="UP000593567"/>
    </source>
</evidence>
<reference evidence="2" key="1">
    <citation type="submission" date="2020-06" db="EMBL/GenBank/DDBJ databases">
        <title>Draft genome of Bugula neritina, a colonial animal packing powerful symbionts and potential medicines.</title>
        <authorList>
            <person name="Rayko M."/>
        </authorList>
    </citation>
    <scope>NUCLEOTIDE SEQUENCE [LARGE SCALE GENOMIC DNA]</scope>
    <source>
        <strain evidence="2">Kwan_BN1</strain>
    </source>
</reference>
<dbReference type="Proteomes" id="UP000593567">
    <property type="component" value="Unassembled WGS sequence"/>
</dbReference>
<name>A0A7J7JH76_BUGNE</name>
<proteinExistence type="predicted"/>
<feature type="transmembrane region" description="Helical" evidence="1">
    <location>
        <begin position="6"/>
        <end position="27"/>
    </location>
</feature>
<protein>
    <submittedName>
        <fullName evidence="2">Uncharacterized protein</fullName>
    </submittedName>
</protein>